<name>A0A2T3NNF4_9GAMM</name>
<protein>
    <submittedName>
        <fullName evidence="8">Transcriptional repressor</fullName>
    </submittedName>
</protein>
<keyword evidence="2" id="KW-0678">Repressor</keyword>
<dbReference type="AlphaFoldDB" id="A0A2T3NNF4"/>
<keyword evidence="3 7" id="KW-0862">Zinc</keyword>
<dbReference type="Pfam" id="PF01475">
    <property type="entry name" value="FUR"/>
    <property type="match status" value="1"/>
</dbReference>
<evidence type="ECO:0000256" key="4">
    <source>
        <dbReference type="ARBA" id="ARBA00023015"/>
    </source>
</evidence>
<keyword evidence="7" id="KW-0479">Metal-binding</keyword>
<dbReference type="InterPro" id="IPR036388">
    <property type="entry name" value="WH-like_DNA-bd_sf"/>
</dbReference>
<dbReference type="OrthoDB" id="9801127at2"/>
<comment type="cofactor">
    <cofactor evidence="7">
        <name>Zn(2+)</name>
        <dbReference type="ChEBI" id="CHEBI:29105"/>
    </cofactor>
    <text evidence="7">Binds 1 zinc ion per subunit.</text>
</comment>
<dbReference type="GO" id="GO:0005829">
    <property type="term" value="C:cytosol"/>
    <property type="evidence" value="ECO:0007669"/>
    <property type="project" value="TreeGrafter"/>
</dbReference>
<dbReference type="EMBL" id="PYMA01000015">
    <property type="protein sequence ID" value="PSW17218.1"/>
    <property type="molecule type" value="Genomic_DNA"/>
</dbReference>
<comment type="similarity">
    <text evidence="1">Belongs to the Fur family.</text>
</comment>
<dbReference type="InterPro" id="IPR043135">
    <property type="entry name" value="Fur_C"/>
</dbReference>
<sequence>MNNLEAIICHAEELCRDRGTRLTTKRKTVLSGLIHSQKALSAYELIDICKQEFGTTIPATSVYRILEFLESEQLVHKLNISNKYVACSHITCSHEHGTPQFLICNCCNKVKEINVSKSAIGELQESAKQVGFQIMSPQIEMNCICKECTAEEQEYNS</sequence>
<gene>
    <name evidence="8" type="ORF">C9I98_19620</name>
</gene>
<evidence type="ECO:0000256" key="3">
    <source>
        <dbReference type="ARBA" id="ARBA00022833"/>
    </source>
</evidence>
<evidence type="ECO:0000256" key="7">
    <source>
        <dbReference type="PIRSR" id="PIRSR602481-1"/>
    </source>
</evidence>
<reference evidence="8 9" key="1">
    <citation type="submission" date="2018-01" db="EMBL/GenBank/DDBJ databases">
        <title>Whole genome sequencing of Histamine producing bacteria.</title>
        <authorList>
            <person name="Butler K."/>
        </authorList>
    </citation>
    <scope>NUCLEOTIDE SEQUENCE [LARGE SCALE GENOMIC DNA]</scope>
    <source>
        <strain evidence="8 9">DSM 100436</strain>
    </source>
</reference>
<feature type="binding site" evidence="7">
    <location>
        <position position="104"/>
    </location>
    <ligand>
        <name>Zn(2+)</name>
        <dbReference type="ChEBI" id="CHEBI:29105"/>
    </ligand>
</feature>
<dbReference type="GO" id="GO:0003700">
    <property type="term" value="F:DNA-binding transcription factor activity"/>
    <property type="evidence" value="ECO:0007669"/>
    <property type="project" value="InterPro"/>
</dbReference>
<dbReference type="InterPro" id="IPR002481">
    <property type="entry name" value="FUR"/>
</dbReference>
<dbReference type="SUPFAM" id="SSF46785">
    <property type="entry name" value="Winged helix' DNA-binding domain"/>
    <property type="match status" value="1"/>
</dbReference>
<dbReference type="GO" id="GO:0045892">
    <property type="term" value="P:negative regulation of DNA-templated transcription"/>
    <property type="evidence" value="ECO:0007669"/>
    <property type="project" value="TreeGrafter"/>
</dbReference>
<dbReference type="Gene3D" id="1.10.10.10">
    <property type="entry name" value="Winged helix-like DNA-binding domain superfamily/Winged helix DNA-binding domain"/>
    <property type="match status" value="1"/>
</dbReference>
<dbReference type="GO" id="GO:1900376">
    <property type="term" value="P:regulation of secondary metabolite biosynthetic process"/>
    <property type="evidence" value="ECO:0007669"/>
    <property type="project" value="TreeGrafter"/>
</dbReference>
<organism evidence="8 9">
    <name type="scientific">Photobacterium sanctipauli</name>
    <dbReference type="NCBI Taxonomy" id="1342794"/>
    <lineage>
        <taxon>Bacteria</taxon>
        <taxon>Pseudomonadati</taxon>
        <taxon>Pseudomonadota</taxon>
        <taxon>Gammaproteobacteria</taxon>
        <taxon>Vibrionales</taxon>
        <taxon>Vibrionaceae</taxon>
        <taxon>Photobacterium</taxon>
    </lineage>
</organism>
<keyword evidence="6" id="KW-0804">Transcription</keyword>
<keyword evidence="4" id="KW-0805">Transcription regulation</keyword>
<dbReference type="Proteomes" id="UP000241771">
    <property type="component" value="Unassembled WGS sequence"/>
</dbReference>
<dbReference type="InterPro" id="IPR036390">
    <property type="entry name" value="WH_DNA-bd_sf"/>
</dbReference>
<evidence type="ECO:0000256" key="1">
    <source>
        <dbReference type="ARBA" id="ARBA00007957"/>
    </source>
</evidence>
<dbReference type="PANTHER" id="PTHR33202:SF6">
    <property type="entry name" value="ZINC UPTAKE REGULATION PROTEIN"/>
    <property type="match status" value="1"/>
</dbReference>
<dbReference type="PANTHER" id="PTHR33202">
    <property type="entry name" value="ZINC UPTAKE REGULATION PROTEIN"/>
    <property type="match status" value="1"/>
</dbReference>
<feature type="binding site" evidence="7">
    <location>
        <position position="148"/>
    </location>
    <ligand>
        <name>Zn(2+)</name>
        <dbReference type="ChEBI" id="CHEBI:29105"/>
    </ligand>
</feature>
<dbReference type="GO" id="GO:0008270">
    <property type="term" value="F:zinc ion binding"/>
    <property type="evidence" value="ECO:0007669"/>
    <property type="project" value="TreeGrafter"/>
</dbReference>
<feature type="binding site" evidence="7">
    <location>
        <position position="145"/>
    </location>
    <ligand>
        <name>Zn(2+)</name>
        <dbReference type="ChEBI" id="CHEBI:29105"/>
    </ligand>
</feature>
<proteinExistence type="inferred from homology"/>
<evidence type="ECO:0000313" key="9">
    <source>
        <dbReference type="Proteomes" id="UP000241771"/>
    </source>
</evidence>
<accession>A0A2T3NNF4</accession>
<feature type="binding site" evidence="7">
    <location>
        <position position="107"/>
    </location>
    <ligand>
        <name>Zn(2+)</name>
        <dbReference type="ChEBI" id="CHEBI:29105"/>
    </ligand>
</feature>
<dbReference type="GO" id="GO:0000976">
    <property type="term" value="F:transcription cis-regulatory region binding"/>
    <property type="evidence" value="ECO:0007669"/>
    <property type="project" value="TreeGrafter"/>
</dbReference>
<evidence type="ECO:0000256" key="6">
    <source>
        <dbReference type="ARBA" id="ARBA00023163"/>
    </source>
</evidence>
<keyword evidence="5" id="KW-0238">DNA-binding</keyword>
<dbReference type="RefSeq" id="WP_036823512.1">
    <property type="nucleotide sequence ID" value="NZ_JGVO01000469.1"/>
</dbReference>
<comment type="caution">
    <text evidence="8">The sequence shown here is derived from an EMBL/GenBank/DDBJ whole genome shotgun (WGS) entry which is preliminary data.</text>
</comment>
<evidence type="ECO:0000313" key="8">
    <source>
        <dbReference type="EMBL" id="PSW17218.1"/>
    </source>
</evidence>
<keyword evidence="9" id="KW-1185">Reference proteome</keyword>
<dbReference type="Gene3D" id="3.30.1490.190">
    <property type="match status" value="1"/>
</dbReference>
<evidence type="ECO:0000256" key="5">
    <source>
        <dbReference type="ARBA" id="ARBA00023125"/>
    </source>
</evidence>
<evidence type="ECO:0000256" key="2">
    <source>
        <dbReference type="ARBA" id="ARBA00022491"/>
    </source>
</evidence>